<dbReference type="PANTHER" id="PTHR23077:SF171">
    <property type="entry name" value="NUCLEAR VALOSIN-CONTAINING PROTEIN-LIKE"/>
    <property type="match status" value="1"/>
</dbReference>
<keyword evidence="1" id="KW-0547">Nucleotide-binding</keyword>
<evidence type="ECO:0000256" key="1">
    <source>
        <dbReference type="ARBA" id="ARBA00022741"/>
    </source>
</evidence>
<dbReference type="Gene3D" id="3.40.50.300">
    <property type="entry name" value="P-loop containing nucleotide triphosphate hydrolases"/>
    <property type="match status" value="1"/>
</dbReference>
<keyword evidence="6" id="KW-1185">Reference proteome</keyword>
<evidence type="ECO:0000256" key="3">
    <source>
        <dbReference type="SAM" id="Phobius"/>
    </source>
</evidence>
<dbReference type="InterPro" id="IPR003959">
    <property type="entry name" value="ATPase_AAA_core"/>
</dbReference>
<dbReference type="Pfam" id="PF00004">
    <property type="entry name" value="AAA"/>
    <property type="match status" value="1"/>
</dbReference>
<dbReference type="WBParaSite" id="GPUH_0000669601-mRNA-1">
    <property type="protein sequence ID" value="GPUH_0000669601-mRNA-1"/>
    <property type="gene ID" value="GPUH_0000669601"/>
</dbReference>
<dbReference type="Proteomes" id="UP000271098">
    <property type="component" value="Unassembled WGS sequence"/>
</dbReference>
<evidence type="ECO:0000313" key="6">
    <source>
        <dbReference type="Proteomes" id="UP000271098"/>
    </source>
</evidence>
<evidence type="ECO:0000313" key="5">
    <source>
        <dbReference type="EMBL" id="VDK55653.1"/>
    </source>
</evidence>
<reference evidence="7" key="1">
    <citation type="submission" date="2016-06" db="UniProtKB">
        <authorList>
            <consortium name="WormBaseParasite"/>
        </authorList>
    </citation>
    <scope>IDENTIFICATION</scope>
</reference>
<dbReference type="OrthoDB" id="2187at2759"/>
<dbReference type="InterPro" id="IPR050168">
    <property type="entry name" value="AAA_ATPase_domain"/>
</dbReference>
<keyword evidence="3" id="KW-0812">Transmembrane</keyword>
<evidence type="ECO:0000313" key="7">
    <source>
        <dbReference type="WBParaSite" id="GPUH_0000669601-mRNA-1"/>
    </source>
</evidence>
<feature type="domain" description="ATPase AAA-type core" evidence="4">
    <location>
        <begin position="77"/>
        <end position="113"/>
    </location>
</feature>
<keyword evidence="3" id="KW-1133">Transmembrane helix</keyword>
<dbReference type="EMBL" id="UYRT01016101">
    <property type="protein sequence ID" value="VDK55653.1"/>
    <property type="molecule type" value="Genomic_DNA"/>
</dbReference>
<keyword evidence="2" id="KW-0067">ATP-binding</keyword>
<dbReference type="GO" id="GO:0003723">
    <property type="term" value="F:RNA binding"/>
    <property type="evidence" value="ECO:0007669"/>
    <property type="project" value="TreeGrafter"/>
</dbReference>
<evidence type="ECO:0000256" key="2">
    <source>
        <dbReference type="ARBA" id="ARBA00022840"/>
    </source>
</evidence>
<gene>
    <name evidence="5" type="ORF">GPUH_LOCUS6686</name>
</gene>
<dbReference type="InterPro" id="IPR027417">
    <property type="entry name" value="P-loop_NTPase"/>
</dbReference>
<dbReference type="GO" id="GO:0005524">
    <property type="term" value="F:ATP binding"/>
    <property type="evidence" value="ECO:0007669"/>
    <property type="project" value="UniProtKB-KW"/>
</dbReference>
<sequence length="131" mass="14209">MAVKLFDVTGMELLRRFFALASGIGAYISFYLQKETYSLKSASDLSVTVECLAQRSYPIRKPEIFDSFGIGCKPQGILLCGPPGCGKTLLAKAVANESGMNFISIKGPELLSMVCVFTDFLGCSNNCSVHY</sequence>
<proteinExistence type="predicted"/>
<dbReference type="AlphaFoldDB" id="A0A183DD96"/>
<dbReference type="PANTHER" id="PTHR23077">
    <property type="entry name" value="AAA-FAMILY ATPASE"/>
    <property type="match status" value="1"/>
</dbReference>
<protein>
    <submittedName>
        <fullName evidence="7">ATPase_AAA_core domain-containing protein</fullName>
    </submittedName>
</protein>
<accession>A0A183DD96</accession>
<feature type="transmembrane region" description="Helical" evidence="3">
    <location>
        <begin position="13"/>
        <end position="32"/>
    </location>
</feature>
<dbReference type="SUPFAM" id="SSF52540">
    <property type="entry name" value="P-loop containing nucleoside triphosphate hydrolases"/>
    <property type="match status" value="1"/>
</dbReference>
<dbReference type="GO" id="GO:0005634">
    <property type="term" value="C:nucleus"/>
    <property type="evidence" value="ECO:0007669"/>
    <property type="project" value="TreeGrafter"/>
</dbReference>
<dbReference type="GO" id="GO:1990275">
    <property type="term" value="F:preribosome binding"/>
    <property type="evidence" value="ECO:0007669"/>
    <property type="project" value="TreeGrafter"/>
</dbReference>
<organism evidence="7">
    <name type="scientific">Gongylonema pulchrum</name>
    <dbReference type="NCBI Taxonomy" id="637853"/>
    <lineage>
        <taxon>Eukaryota</taxon>
        <taxon>Metazoa</taxon>
        <taxon>Ecdysozoa</taxon>
        <taxon>Nematoda</taxon>
        <taxon>Chromadorea</taxon>
        <taxon>Rhabditida</taxon>
        <taxon>Spirurina</taxon>
        <taxon>Spiruromorpha</taxon>
        <taxon>Spiruroidea</taxon>
        <taxon>Gongylonematidae</taxon>
        <taxon>Gongylonema</taxon>
    </lineage>
</organism>
<dbReference type="GO" id="GO:0016887">
    <property type="term" value="F:ATP hydrolysis activity"/>
    <property type="evidence" value="ECO:0007669"/>
    <property type="project" value="InterPro"/>
</dbReference>
<name>A0A183DD96_9BILA</name>
<keyword evidence="3" id="KW-0472">Membrane</keyword>
<evidence type="ECO:0000259" key="4">
    <source>
        <dbReference type="Pfam" id="PF00004"/>
    </source>
</evidence>
<reference evidence="5 6" key="2">
    <citation type="submission" date="2018-11" db="EMBL/GenBank/DDBJ databases">
        <authorList>
            <consortium name="Pathogen Informatics"/>
        </authorList>
    </citation>
    <scope>NUCLEOTIDE SEQUENCE [LARGE SCALE GENOMIC DNA]</scope>
</reference>
<dbReference type="GO" id="GO:0042254">
    <property type="term" value="P:ribosome biogenesis"/>
    <property type="evidence" value="ECO:0007669"/>
    <property type="project" value="TreeGrafter"/>
</dbReference>